<organism evidence="2 3">
    <name type="scientific">Hyaloscypha variabilis (strain UAMH 11265 / GT02V1 / F)</name>
    <name type="common">Meliniomyces variabilis</name>
    <dbReference type="NCBI Taxonomy" id="1149755"/>
    <lineage>
        <taxon>Eukaryota</taxon>
        <taxon>Fungi</taxon>
        <taxon>Dikarya</taxon>
        <taxon>Ascomycota</taxon>
        <taxon>Pezizomycotina</taxon>
        <taxon>Leotiomycetes</taxon>
        <taxon>Helotiales</taxon>
        <taxon>Hyaloscyphaceae</taxon>
        <taxon>Hyaloscypha</taxon>
        <taxon>Hyaloscypha variabilis</taxon>
    </lineage>
</organism>
<dbReference type="PANTHER" id="PTHR11362:SF141">
    <property type="entry name" value="PHOSPHATIDYLETHANOLAMINE-BINDING PROTEIN"/>
    <property type="match status" value="1"/>
</dbReference>
<dbReference type="STRING" id="1149755.A0A2J6QSH9"/>
<keyword evidence="3" id="KW-1185">Reference proteome</keyword>
<dbReference type="PANTHER" id="PTHR11362">
    <property type="entry name" value="PHOSPHATIDYLETHANOLAMINE-BINDING PROTEIN"/>
    <property type="match status" value="1"/>
</dbReference>
<dbReference type="SUPFAM" id="SSF49777">
    <property type="entry name" value="PEBP-like"/>
    <property type="match status" value="1"/>
</dbReference>
<feature type="chain" id="PRO_5014397737" evidence="1">
    <location>
        <begin position="17"/>
        <end position="189"/>
    </location>
</feature>
<dbReference type="Pfam" id="PF01161">
    <property type="entry name" value="PBP"/>
    <property type="match status" value="1"/>
</dbReference>
<sequence length="189" mass="19614">MLLFGLLSLVLALAAAQTPPGFTPNVTAHLDVIYPSAEITPGISMSKASVASVPTIGTSDEVLSGTYLFIMMDLDVPGSIAGLAAGTRTTLLHAMVTGYKPSGTIKNTTHVLSSTDTGPASYLAPGPPAETPPHPHKYVQLLFPQPVSFAVPTSMKSAISSRVGFDISKFVTAASLDAPLRANWYTVTG</sequence>
<dbReference type="InterPro" id="IPR008914">
    <property type="entry name" value="PEBP"/>
</dbReference>
<dbReference type="GO" id="GO:0005543">
    <property type="term" value="F:phospholipid binding"/>
    <property type="evidence" value="ECO:0007669"/>
    <property type="project" value="TreeGrafter"/>
</dbReference>
<dbReference type="OrthoDB" id="2506647at2759"/>
<proteinExistence type="predicted"/>
<evidence type="ECO:0000313" key="3">
    <source>
        <dbReference type="Proteomes" id="UP000235786"/>
    </source>
</evidence>
<evidence type="ECO:0000313" key="2">
    <source>
        <dbReference type="EMBL" id="PMD29218.1"/>
    </source>
</evidence>
<evidence type="ECO:0000256" key="1">
    <source>
        <dbReference type="SAM" id="SignalP"/>
    </source>
</evidence>
<accession>A0A2J6QSH9</accession>
<dbReference type="Gene3D" id="3.90.280.10">
    <property type="entry name" value="PEBP-like"/>
    <property type="match status" value="1"/>
</dbReference>
<name>A0A2J6QSH9_HYAVF</name>
<dbReference type="GO" id="GO:0046578">
    <property type="term" value="P:regulation of Ras protein signal transduction"/>
    <property type="evidence" value="ECO:0007669"/>
    <property type="project" value="TreeGrafter"/>
</dbReference>
<dbReference type="CDD" id="cd00866">
    <property type="entry name" value="PEBP_euk"/>
    <property type="match status" value="1"/>
</dbReference>
<dbReference type="InterPro" id="IPR036610">
    <property type="entry name" value="PEBP-like_sf"/>
</dbReference>
<dbReference type="GO" id="GO:0030414">
    <property type="term" value="F:peptidase inhibitor activity"/>
    <property type="evidence" value="ECO:0007669"/>
    <property type="project" value="TreeGrafter"/>
</dbReference>
<dbReference type="AlphaFoldDB" id="A0A2J6QSH9"/>
<dbReference type="EMBL" id="KZ613976">
    <property type="protein sequence ID" value="PMD29218.1"/>
    <property type="molecule type" value="Genomic_DNA"/>
</dbReference>
<gene>
    <name evidence="2" type="ORF">L207DRAFT_593638</name>
</gene>
<dbReference type="GO" id="GO:0030162">
    <property type="term" value="P:regulation of proteolysis"/>
    <property type="evidence" value="ECO:0007669"/>
    <property type="project" value="TreeGrafter"/>
</dbReference>
<reference evidence="2 3" key="1">
    <citation type="submission" date="2016-04" db="EMBL/GenBank/DDBJ databases">
        <title>A degradative enzymes factory behind the ericoid mycorrhizal symbiosis.</title>
        <authorList>
            <consortium name="DOE Joint Genome Institute"/>
            <person name="Martino E."/>
            <person name="Morin E."/>
            <person name="Grelet G."/>
            <person name="Kuo A."/>
            <person name="Kohler A."/>
            <person name="Daghino S."/>
            <person name="Barry K."/>
            <person name="Choi C."/>
            <person name="Cichocki N."/>
            <person name="Clum A."/>
            <person name="Copeland A."/>
            <person name="Hainaut M."/>
            <person name="Haridas S."/>
            <person name="Labutti K."/>
            <person name="Lindquist E."/>
            <person name="Lipzen A."/>
            <person name="Khouja H.-R."/>
            <person name="Murat C."/>
            <person name="Ohm R."/>
            <person name="Olson A."/>
            <person name="Spatafora J."/>
            <person name="Veneault-Fourrey C."/>
            <person name="Henrissat B."/>
            <person name="Grigoriev I."/>
            <person name="Martin F."/>
            <person name="Perotto S."/>
        </authorList>
    </citation>
    <scope>NUCLEOTIDE SEQUENCE [LARGE SCALE GENOMIC DNA]</scope>
    <source>
        <strain evidence="2 3">F</strain>
    </source>
</reference>
<dbReference type="Proteomes" id="UP000235786">
    <property type="component" value="Unassembled WGS sequence"/>
</dbReference>
<dbReference type="InterPro" id="IPR035810">
    <property type="entry name" value="PEBP_euk"/>
</dbReference>
<protein>
    <submittedName>
        <fullName evidence="2">PEBP-like protein</fullName>
    </submittedName>
</protein>
<keyword evidence="1" id="KW-0732">Signal</keyword>
<feature type="signal peptide" evidence="1">
    <location>
        <begin position="1"/>
        <end position="16"/>
    </location>
</feature>